<dbReference type="InterPro" id="IPR029058">
    <property type="entry name" value="AB_hydrolase_fold"/>
</dbReference>
<feature type="signal peptide" evidence="2">
    <location>
        <begin position="1"/>
        <end position="26"/>
    </location>
</feature>
<dbReference type="PROSITE" id="PS51257">
    <property type="entry name" value="PROKAR_LIPOPROTEIN"/>
    <property type="match status" value="1"/>
</dbReference>
<protein>
    <submittedName>
        <fullName evidence="3">Alpha/beta hydrolase</fullName>
    </submittedName>
</protein>
<feature type="chain" id="PRO_5020687298" evidence="2">
    <location>
        <begin position="27"/>
        <end position="292"/>
    </location>
</feature>
<evidence type="ECO:0000313" key="3">
    <source>
        <dbReference type="EMBL" id="TBO31180.1"/>
    </source>
</evidence>
<name>A0A4Q9GYW0_9BURK</name>
<gene>
    <name evidence="3" type="ORF">EYS42_07975</name>
</gene>
<dbReference type="SUPFAM" id="SSF53474">
    <property type="entry name" value="alpha/beta-Hydrolases"/>
    <property type="match status" value="1"/>
</dbReference>
<reference evidence="3 4" key="1">
    <citation type="submission" date="2019-02" db="EMBL/GenBank/DDBJ databases">
        <title>Aquabacterium sp. strain KMB7.</title>
        <authorList>
            <person name="Chen W.-M."/>
        </authorList>
    </citation>
    <scope>NUCLEOTIDE SEQUENCE [LARGE SCALE GENOMIC DNA]</scope>
    <source>
        <strain evidence="3 4">KMB7</strain>
    </source>
</reference>
<organism evidence="3 4">
    <name type="scientific">Aquabacterium lacunae</name>
    <dbReference type="NCBI Taxonomy" id="2528630"/>
    <lineage>
        <taxon>Bacteria</taxon>
        <taxon>Pseudomonadati</taxon>
        <taxon>Pseudomonadota</taxon>
        <taxon>Betaproteobacteria</taxon>
        <taxon>Burkholderiales</taxon>
        <taxon>Aquabacterium</taxon>
    </lineage>
</organism>
<accession>A0A4Q9GYW0</accession>
<evidence type="ECO:0000313" key="4">
    <source>
        <dbReference type="Proteomes" id="UP000292120"/>
    </source>
</evidence>
<dbReference type="GO" id="GO:0016787">
    <property type="term" value="F:hydrolase activity"/>
    <property type="evidence" value="ECO:0007669"/>
    <property type="project" value="UniProtKB-KW"/>
</dbReference>
<proteinExistence type="predicted"/>
<dbReference type="AlphaFoldDB" id="A0A4Q9GYW0"/>
<dbReference type="RefSeq" id="WP_165456674.1">
    <property type="nucleotide sequence ID" value="NZ_SIXI01000003.1"/>
</dbReference>
<keyword evidence="3" id="KW-0378">Hydrolase</keyword>
<dbReference type="Proteomes" id="UP000292120">
    <property type="component" value="Unassembled WGS sequence"/>
</dbReference>
<keyword evidence="4" id="KW-1185">Reference proteome</keyword>
<sequence length="292" mass="31510">MSSRPVFIPARRLTVLAACCMLSVLAGCASVPTPAEREANARDQAAHAGLVWTSLPTARPMVAALPAPTHAAPHLVVYIEGDGLAWRTADWPSDDPTPTHPLALHLARVHPSDTPRAWLARPCQYVDAAHTGCPVALWTSARQGSEALRLSHQALDEIKRRLGARTLTLVGHSGGGTLAALLMSERADVTHLVTVAGNIDLAHWVSLHRLSPQRDSFDPADRTGALQGRSQRHLVGGRDQVVPPSVAQAFANRFPPGWRPVVEVLPLAEHEAGWQALWKAQGAQWLKPLQRP</sequence>
<keyword evidence="2" id="KW-0732">Signal</keyword>
<dbReference type="Gene3D" id="3.40.50.1820">
    <property type="entry name" value="alpha/beta hydrolase"/>
    <property type="match status" value="1"/>
</dbReference>
<evidence type="ECO:0000256" key="1">
    <source>
        <dbReference type="SAM" id="MobiDB-lite"/>
    </source>
</evidence>
<feature type="region of interest" description="Disordered" evidence="1">
    <location>
        <begin position="215"/>
        <end position="234"/>
    </location>
</feature>
<dbReference type="EMBL" id="SIXI01000003">
    <property type="protein sequence ID" value="TBO31180.1"/>
    <property type="molecule type" value="Genomic_DNA"/>
</dbReference>
<comment type="caution">
    <text evidence="3">The sequence shown here is derived from an EMBL/GenBank/DDBJ whole genome shotgun (WGS) entry which is preliminary data.</text>
</comment>
<evidence type="ECO:0000256" key="2">
    <source>
        <dbReference type="SAM" id="SignalP"/>
    </source>
</evidence>